<reference evidence="1 2" key="1">
    <citation type="submission" date="2017-02" db="EMBL/GenBank/DDBJ databases">
        <title>The new phylogeny of genus Mycobacterium.</title>
        <authorList>
            <person name="Tortoli E."/>
            <person name="Trovato A."/>
            <person name="Cirillo D.M."/>
        </authorList>
    </citation>
    <scope>NUCLEOTIDE SEQUENCE [LARGE SCALE GENOMIC DNA]</scope>
    <source>
        <strain evidence="1 2">DSM 45230</strain>
    </source>
</reference>
<proteinExistence type="predicted"/>
<evidence type="ECO:0000313" key="2">
    <source>
        <dbReference type="Proteomes" id="UP000192319"/>
    </source>
</evidence>
<evidence type="ECO:0000313" key="1">
    <source>
        <dbReference type="EMBL" id="OQZ93427.1"/>
    </source>
</evidence>
<keyword evidence="2" id="KW-1185">Reference proteome</keyword>
<dbReference type="EMBL" id="MVHD01000002">
    <property type="protein sequence ID" value="OQZ93427.1"/>
    <property type="molecule type" value="Genomic_DNA"/>
</dbReference>
<gene>
    <name evidence="1" type="ORF">BST11_02020</name>
</gene>
<protein>
    <submittedName>
        <fullName evidence="1">Uncharacterized protein</fullName>
    </submittedName>
</protein>
<comment type="caution">
    <text evidence="1">The sequence shown here is derived from an EMBL/GenBank/DDBJ whole genome shotgun (WGS) entry which is preliminary data.</text>
</comment>
<sequence>MLTSHEVIGEACAHTGLADSGEDGFREGLGLLLSALRDEARLHDARFVMTHRESTDVILSVADLYADIIGSFSAAIDRSYIGRLNVRALQPA</sequence>
<organism evidence="1 2">
    <name type="scientific">Mycobacterium alsense</name>
    <dbReference type="NCBI Taxonomy" id="324058"/>
    <lineage>
        <taxon>Bacteria</taxon>
        <taxon>Bacillati</taxon>
        <taxon>Actinomycetota</taxon>
        <taxon>Actinomycetes</taxon>
        <taxon>Mycobacteriales</taxon>
        <taxon>Mycobacteriaceae</taxon>
        <taxon>Mycobacterium</taxon>
    </lineage>
</organism>
<dbReference type="Proteomes" id="UP000192319">
    <property type="component" value="Unassembled WGS sequence"/>
</dbReference>
<name>A0ABX3RHS1_9MYCO</name>
<accession>A0ABX3RHS1</accession>